<protein>
    <recommendedName>
        <fullName evidence="4">TonB C-terminal domain-containing protein</fullName>
    </recommendedName>
</protein>
<evidence type="ECO:0000313" key="3">
    <source>
        <dbReference type="Proteomes" id="UP000199229"/>
    </source>
</evidence>
<dbReference type="Gene3D" id="3.30.1150.10">
    <property type="match status" value="1"/>
</dbReference>
<dbReference type="Proteomes" id="UP000199229">
    <property type="component" value="Unassembled WGS sequence"/>
</dbReference>
<keyword evidence="3" id="KW-1185">Reference proteome</keyword>
<dbReference type="AlphaFoldDB" id="A0A1I2W576"/>
<dbReference type="STRING" id="582675.SAMN05192565_1204"/>
<keyword evidence="1" id="KW-0732">Signal</keyword>
<evidence type="ECO:0000313" key="2">
    <source>
        <dbReference type="EMBL" id="SFG96554.1"/>
    </source>
</evidence>
<accession>A0A1I2W576</accession>
<proteinExistence type="predicted"/>
<feature type="chain" id="PRO_5011441405" description="TonB C-terminal domain-containing protein" evidence="1">
    <location>
        <begin position="23"/>
        <end position="160"/>
    </location>
</feature>
<evidence type="ECO:0008006" key="4">
    <source>
        <dbReference type="Google" id="ProtNLM"/>
    </source>
</evidence>
<sequence>MPGFRQRMAVLALVAWSGPALAAPPTGPLTLPETLRGTVQVPQPAQGMAQGPGAPVDTLKALYPALAACWTVPEGLARFERTEITARFALRRDGSVIGTPRITFATEGGDGRARALLAEAAVAAVRRCTPARVTPALGAAIAGRPIALRFIHLGPRGQGI</sequence>
<reference evidence="3" key="1">
    <citation type="submission" date="2016-10" db="EMBL/GenBank/DDBJ databases">
        <authorList>
            <person name="Varghese N."/>
            <person name="Submissions S."/>
        </authorList>
    </citation>
    <scope>NUCLEOTIDE SEQUENCE [LARGE SCALE GENOMIC DNA]</scope>
    <source>
        <strain evidence="3">Gh-105</strain>
    </source>
</reference>
<organism evidence="2 3">
    <name type="scientific">Methylobacterium gossipiicola</name>
    <dbReference type="NCBI Taxonomy" id="582675"/>
    <lineage>
        <taxon>Bacteria</taxon>
        <taxon>Pseudomonadati</taxon>
        <taxon>Pseudomonadota</taxon>
        <taxon>Alphaproteobacteria</taxon>
        <taxon>Hyphomicrobiales</taxon>
        <taxon>Methylobacteriaceae</taxon>
        <taxon>Methylobacterium</taxon>
    </lineage>
</organism>
<gene>
    <name evidence="2" type="ORF">SAMN05192565_1204</name>
</gene>
<dbReference type="EMBL" id="FOPM01000020">
    <property type="protein sequence ID" value="SFG96554.1"/>
    <property type="molecule type" value="Genomic_DNA"/>
</dbReference>
<name>A0A1I2W576_9HYPH</name>
<feature type="signal peptide" evidence="1">
    <location>
        <begin position="1"/>
        <end position="22"/>
    </location>
</feature>
<dbReference type="SUPFAM" id="SSF74653">
    <property type="entry name" value="TolA/TonB C-terminal domain"/>
    <property type="match status" value="1"/>
</dbReference>
<evidence type="ECO:0000256" key="1">
    <source>
        <dbReference type="SAM" id="SignalP"/>
    </source>
</evidence>